<protein>
    <submittedName>
        <fullName evidence="1">Pco148683</fullName>
    </submittedName>
</protein>
<evidence type="ECO:0000313" key="1">
    <source>
        <dbReference type="EMBL" id="JAD84066.1"/>
    </source>
</evidence>
<dbReference type="AlphaFoldDB" id="A0A0A9D8G0"/>
<proteinExistence type="predicted"/>
<sequence>MLMRAWYYFRACALEGSTCHTGIEHDPSWSSWLPGFLIWQMKPICKYKYIISSYVIVQHHQRNNTYSSF</sequence>
<dbReference type="EMBL" id="GBRH01213829">
    <property type="protein sequence ID" value="JAD84066.1"/>
    <property type="molecule type" value="Transcribed_RNA"/>
</dbReference>
<reference evidence="1" key="1">
    <citation type="submission" date="2014-09" db="EMBL/GenBank/DDBJ databases">
        <authorList>
            <person name="Magalhaes I.L.F."/>
            <person name="Oliveira U."/>
            <person name="Santos F.R."/>
            <person name="Vidigal T.H.D.A."/>
            <person name="Brescovit A.D."/>
            <person name="Santos A.J."/>
        </authorList>
    </citation>
    <scope>NUCLEOTIDE SEQUENCE</scope>
    <source>
        <tissue evidence="1">Shoot tissue taken approximately 20 cm above the soil surface</tissue>
    </source>
</reference>
<accession>A0A0A9D8G0</accession>
<name>A0A0A9D8G0_ARUDO</name>
<organism evidence="1">
    <name type="scientific">Arundo donax</name>
    <name type="common">Giant reed</name>
    <name type="synonym">Donax arundinaceus</name>
    <dbReference type="NCBI Taxonomy" id="35708"/>
    <lineage>
        <taxon>Eukaryota</taxon>
        <taxon>Viridiplantae</taxon>
        <taxon>Streptophyta</taxon>
        <taxon>Embryophyta</taxon>
        <taxon>Tracheophyta</taxon>
        <taxon>Spermatophyta</taxon>
        <taxon>Magnoliopsida</taxon>
        <taxon>Liliopsida</taxon>
        <taxon>Poales</taxon>
        <taxon>Poaceae</taxon>
        <taxon>PACMAD clade</taxon>
        <taxon>Arundinoideae</taxon>
        <taxon>Arundineae</taxon>
        <taxon>Arundo</taxon>
    </lineage>
</organism>
<reference evidence="1" key="2">
    <citation type="journal article" date="2015" name="Data Brief">
        <title>Shoot transcriptome of the giant reed, Arundo donax.</title>
        <authorList>
            <person name="Barrero R.A."/>
            <person name="Guerrero F.D."/>
            <person name="Moolhuijzen P."/>
            <person name="Goolsby J.A."/>
            <person name="Tidwell J."/>
            <person name="Bellgard S.E."/>
            <person name="Bellgard M.I."/>
        </authorList>
    </citation>
    <scope>NUCLEOTIDE SEQUENCE</scope>
    <source>
        <tissue evidence="1">Shoot tissue taken approximately 20 cm above the soil surface</tissue>
    </source>
</reference>